<name>A0A4V3DXY1_9HYPH</name>
<evidence type="ECO:0000313" key="3">
    <source>
        <dbReference type="Proteomes" id="UP000295122"/>
    </source>
</evidence>
<evidence type="ECO:0000256" key="1">
    <source>
        <dbReference type="SAM" id="MobiDB-lite"/>
    </source>
</evidence>
<organism evidence="2 3">
    <name type="scientific">Enterovirga rhinocerotis</name>
    <dbReference type="NCBI Taxonomy" id="1339210"/>
    <lineage>
        <taxon>Bacteria</taxon>
        <taxon>Pseudomonadati</taxon>
        <taxon>Pseudomonadota</taxon>
        <taxon>Alphaproteobacteria</taxon>
        <taxon>Hyphomicrobiales</taxon>
        <taxon>Methylobacteriaceae</taxon>
        <taxon>Enterovirga</taxon>
    </lineage>
</organism>
<dbReference type="EMBL" id="SNZR01000013">
    <property type="protein sequence ID" value="TDR90319.1"/>
    <property type="molecule type" value="Genomic_DNA"/>
</dbReference>
<feature type="region of interest" description="Disordered" evidence="1">
    <location>
        <begin position="153"/>
        <end position="203"/>
    </location>
</feature>
<sequence length="310" mass="34672">MTSRPAPLVPADCDLRDFAFMPLDVARLRDSDLAANETPEACWAAVLLWAASWHQVPAGSIPNDDRWIAKTAGYAHRGKIAREWKAVREGALRNWVECDDGRLYHPVVAEKANAAWEGRIRQRWMTECARIKKHNQRHTMSLEIPSLEDWVSSGCPSGQALPVPGDTNRRPQDSTGDKASKGEGEGEGQRERESPLAPQGASRDMLGAIEPRLPARARAKPRSAIPAHWQPTEKLVAWLREEARKRGVTLKRLEVEAQTEAMIDHHASKGNVWADHDAVWRRWMRNYLAGWGRGPIPSGRSSPSGEAFRV</sequence>
<reference evidence="2 3" key="1">
    <citation type="submission" date="2019-03" db="EMBL/GenBank/DDBJ databases">
        <title>Genomic Encyclopedia of Type Strains, Phase IV (KMG-IV): sequencing the most valuable type-strain genomes for metagenomic binning, comparative biology and taxonomic classification.</title>
        <authorList>
            <person name="Goeker M."/>
        </authorList>
    </citation>
    <scope>NUCLEOTIDE SEQUENCE [LARGE SCALE GENOMIC DNA]</scope>
    <source>
        <strain evidence="2 3">DSM 25903</strain>
    </source>
</reference>
<keyword evidence="3" id="KW-1185">Reference proteome</keyword>
<dbReference type="Proteomes" id="UP000295122">
    <property type="component" value="Unassembled WGS sequence"/>
</dbReference>
<accession>A0A4V3DXY1</accession>
<dbReference type="AlphaFoldDB" id="A0A4V3DXY1"/>
<feature type="compositionally biased region" description="Basic and acidic residues" evidence="1">
    <location>
        <begin position="167"/>
        <end position="194"/>
    </location>
</feature>
<dbReference type="Pfam" id="PF07120">
    <property type="entry name" value="DUF1376"/>
    <property type="match status" value="1"/>
</dbReference>
<dbReference type="InterPro" id="IPR010781">
    <property type="entry name" value="DUF1376"/>
</dbReference>
<evidence type="ECO:0000313" key="2">
    <source>
        <dbReference type="EMBL" id="TDR90319.1"/>
    </source>
</evidence>
<gene>
    <name evidence="2" type="ORF">EV668_3167</name>
</gene>
<dbReference type="OrthoDB" id="7876586at2"/>
<comment type="caution">
    <text evidence="2">The sequence shown here is derived from an EMBL/GenBank/DDBJ whole genome shotgun (WGS) entry which is preliminary data.</text>
</comment>
<proteinExistence type="predicted"/>
<protein>
    <submittedName>
        <fullName evidence="2">Uncharacterized protein DUF1376</fullName>
    </submittedName>
</protein>